<accession>A0A7W3T8D5</accession>
<organism evidence="2 3">
    <name type="scientific">Streptomyces calidiresistens</name>
    <dbReference type="NCBI Taxonomy" id="1485586"/>
    <lineage>
        <taxon>Bacteria</taxon>
        <taxon>Bacillati</taxon>
        <taxon>Actinomycetota</taxon>
        <taxon>Actinomycetes</taxon>
        <taxon>Kitasatosporales</taxon>
        <taxon>Streptomycetaceae</taxon>
        <taxon>Streptomyces</taxon>
    </lineage>
</organism>
<proteinExistence type="predicted"/>
<dbReference type="EMBL" id="VKHS01001000">
    <property type="protein sequence ID" value="MBB0232541.1"/>
    <property type="molecule type" value="Genomic_DNA"/>
</dbReference>
<evidence type="ECO:0000313" key="3">
    <source>
        <dbReference type="Proteomes" id="UP000530234"/>
    </source>
</evidence>
<name>A0A7W3T8D5_9ACTN</name>
<sequence length="74" mass="7866">MSSTPTPHDGLWVKSTYSDGQGGQCVEWAPGRVRAGGLVPVRDSKNPRGPHLHLTPTGWTDFVTALRDGDLAPG</sequence>
<evidence type="ECO:0000313" key="2">
    <source>
        <dbReference type="EMBL" id="MBB0232541.1"/>
    </source>
</evidence>
<feature type="domain" description="DUF397" evidence="1">
    <location>
        <begin position="12"/>
        <end position="67"/>
    </location>
</feature>
<keyword evidence="3" id="KW-1185">Reference proteome</keyword>
<reference evidence="3" key="1">
    <citation type="submission" date="2019-10" db="EMBL/GenBank/DDBJ databases">
        <title>Streptomyces sp. nov., a novel actinobacterium isolated from alkaline environment.</title>
        <authorList>
            <person name="Golinska P."/>
        </authorList>
    </citation>
    <scope>NUCLEOTIDE SEQUENCE [LARGE SCALE GENOMIC DNA]</scope>
    <source>
        <strain evidence="3">DSM 42108</strain>
    </source>
</reference>
<gene>
    <name evidence="2" type="ORF">FOE67_24420</name>
</gene>
<dbReference type="AlphaFoldDB" id="A0A7W3T8D5"/>
<protein>
    <submittedName>
        <fullName evidence="2">DUF397 domain-containing protein</fullName>
    </submittedName>
</protein>
<comment type="caution">
    <text evidence="2">The sequence shown here is derived from an EMBL/GenBank/DDBJ whole genome shotgun (WGS) entry which is preliminary data.</text>
</comment>
<dbReference type="Proteomes" id="UP000530234">
    <property type="component" value="Unassembled WGS sequence"/>
</dbReference>
<dbReference type="InterPro" id="IPR007278">
    <property type="entry name" value="DUF397"/>
</dbReference>
<dbReference type="Pfam" id="PF04149">
    <property type="entry name" value="DUF397"/>
    <property type="match status" value="1"/>
</dbReference>
<evidence type="ECO:0000259" key="1">
    <source>
        <dbReference type="Pfam" id="PF04149"/>
    </source>
</evidence>
<dbReference type="RefSeq" id="WP_182667070.1">
    <property type="nucleotide sequence ID" value="NZ_VKHS01001000.1"/>
</dbReference>